<proteinExistence type="predicted"/>
<evidence type="ECO:0000313" key="3">
    <source>
        <dbReference type="Proteomes" id="UP000012106"/>
    </source>
</evidence>
<feature type="compositionally biased region" description="Polar residues" evidence="1">
    <location>
        <begin position="321"/>
        <end position="338"/>
    </location>
</feature>
<gene>
    <name evidence="2" type="ORF">LEP1GSC063_3333</name>
</gene>
<dbReference type="AlphaFoldDB" id="M6JMV0"/>
<name>M6JMV0_9LEPT</name>
<comment type="caution">
    <text evidence="2">The sequence shown here is derived from an EMBL/GenBank/DDBJ whole genome shotgun (WGS) entry which is preliminary data.</text>
</comment>
<dbReference type="Proteomes" id="UP000012106">
    <property type="component" value="Unassembled WGS sequence"/>
</dbReference>
<dbReference type="RefSeq" id="WP_004472132.1">
    <property type="nucleotide sequence ID" value="NZ_AHMU02000064.1"/>
</dbReference>
<dbReference type="InterPro" id="IPR027417">
    <property type="entry name" value="P-loop_NTPase"/>
</dbReference>
<evidence type="ECO:0000313" key="2">
    <source>
        <dbReference type="EMBL" id="EMN20915.1"/>
    </source>
</evidence>
<dbReference type="Pfam" id="PF13479">
    <property type="entry name" value="AAA_24"/>
    <property type="match status" value="1"/>
</dbReference>
<dbReference type="SUPFAM" id="SSF52540">
    <property type="entry name" value="P-loop containing nucleoside triphosphate hydrolases"/>
    <property type="match status" value="1"/>
</dbReference>
<feature type="region of interest" description="Disordered" evidence="1">
    <location>
        <begin position="308"/>
        <end position="349"/>
    </location>
</feature>
<protein>
    <submittedName>
        <fullName evidence="2">AAA domain protein</fullName>
    </submittedName>
</protein>
<dbReference type="EMBL" id="AHMU02000064">
    <property type="protein sequence ID" value="EMN20915.1"/>
    <property type="molecule type" value="Genomic_DNA"/>
</dbReference>
<evidence type="ECO:0000256" key="1">
    <source>
        <dbReference type="SAM" id="MobiDB-lite"/>
    </source>
</evidence>
<sequence length="349" mass="39188">MAFVKATKEKSKLRAAMFGPAGAGKTFTSLSMGEGLGKKIAVIDSEKGSSAKYSDRFNFDISVLEDKSIDSYIQQIQEAGSLGYDVLIIDSGTHAWQELLDEVDRIAKSKFNGNSYAAWSYGTPKQKKLISALYDFPGHLIFTMRSKTEYILSFNDKGQQIPKRVGLAPEQGKGVEFEFDILFEMNVEHNATIIKDRTGKFQDLFIEKPGKVFGQALSDWLSVGIQPKPKENKPSSEKYRSFIDLIQKVQRATNLTDEQKKNELLRIKKSWEKIKDIFSESEIHFFNDGKNEILNVLCKYGWIEDPNIPEPEETGSDKTIPENSIQAEDSVINTTSSEPELVGLNGGMR</sequence>
<accession>M6JMV0</accession>
<reference evidence="2 3" key="1">
    <citation type="submission" date="2013-01" db="EMBL/GenBank/DDBJ databases">
        <authorList>
            <person name="Harkins D.M."/>
            <person name="Durkin A.S."/>
            <person name="Brinkac L.M."/>
            <person name="Haft D.H."/>
            <person name="Selengut J.D."/>
            <person name="Sanka R."/>
            <person name="DePew J."/>
            <person name="Purushe J."/>
            <person name="Hartskeerl R.A."/>
            <person name="Ahmed A."/>
            <person name="van der Linden H."/>
            <person name="Goris M.G.A."/>
            <person name="Vinetz J.M."/>
            <person name="Sutton G.G."/>
            <person name="Nierman W.C."/>
            <person name="Fouts D.E."/>
        </authorList>
    </citation>
    <scope>NUCLEOTIDE SEQUENCE [LARGE SCALE GENOMIC DNA]</scope>
    <source>
        <strain evidence="2 3">MAVJ 401</strain>
    </source>
</reference>
<organism evidence="2 3">
    <name type="scientific">Leptospira santarosai serovar Arenal str. MAVJ 401</name>
    <dbReference type="NCBI Taxonomy" id="1049976"/>
    <lineage>
        <taxon>Bacteria</taxon>
        <taxon>Pseudomonadati</taxon>
        <taxon>Spirochaetota</taxon>
        <taxon>Spirochaetia</taxon>
        <taxon>Leptospirales</taxon>
        <taxon>Leptospiraceae</taxon>
        <taxon>Leptospira</taxon>
    </lineage>
</organism>